<accession>A0A150WK08</accession>
<evidence type="ECO:0000313" key="4">
    <source>
        <dbReference type="EMBL" id="KYG63915.1"/>
    </source>
</evidence>
<keyword evidence="3" id="KW-0472">Membrane</keyword>
<evidence type="ECO:0000313" key="5">
    <source>
        <dbReference type="Proteomes" id="UP000075320"/>
    </source>
</evidence>
<protein>
    <submittedName>
        <fullName evidence="4">Uncharacterized protein</fullName>
    </submittedName>
</protein>
<dbReference type="Proteomes" id="UP000075320">
    <property type="component" value="Unassembled WGS sequence"/>
</dbReference>
<dbReference type="SUPFAM" id="SSF47413">
    <property type="entry name" value="lambda repressor-like DNA-binding domains"/>
    <property type="match status" value="1"/>
</dbReference>
<evidence type="ECO:0000256" key="3">
    <source>
        <dbReference type="SAM" id="Phobius"/>
    </source>
</evidence>
<dbReference type="GO" id="GO:0003677">
    <property type="term" value="F:DNA binding"/>
    <property type="evidence" value="ECO:0007669"/>
    <property type="project" value="InterPro"/>
</dbReference>
<sequence>MEFESVGPDQEGLEKVPSNEGFLEGDMEARSKTSLRMHYEAQVQVIQNQIGNLEEIRGSLGLSQRKMAQLLLVDPSTWTRWTKNGDEAPPHIWRALQWYSALKEKIPGLTPQYFIGSNPQALHQKALRELDMERQERQQNLNVLALKLDHLSSERDSLREELLRMKKDLKFYRNAIIFTLSLGISWGILFMFWKGL</sequence>
<organism evidence="4 5">
    <name type="scientific">Bdellovibrio bacteriovorus</name>
    <dbReference type="NCBI Taxonomy" id="959"/>
    <lineage>
        <taxon>Bacteria</taxon>
        <taxon>Pseudomonadati</taxon>
        <taxon>Bdellovibrionota</taxon>
        <taxon>Bdellovibrionia</taxon>
        <taxon>Bdellovibrionales</taxon>
        <taxon>Pseudobdellovibrionaceae</taxon>
        <taxon>Bdellovibrio</taxon>
    </lineage>
</organism>
<keyword evidence="3" id="KW-0812">Transmembrane</keyword>
<dbReference type="EMBL" id="LUKE01000003">
    <property type="protein sequence ID" value="KYG63915.1"/>
    <property type="molecule type" value="Genomic_DNA"/>
</dbReference>
<evidence type="ECO:0000256" key="1">
    <source>
        <dbReference type="SAM" id="Coils"/>
    </source>
</evidence>
<dbReference type="AlphaFoldDB" id="A0A150WK08"/>
<name>A0A150WK08_BDEBC</name>
<evidence type="ECO:0000256" key="2">
    <source>
        <dbReference type="SAM" id="MobiDB-lite"/>
    </source>
</evidence>
<feature type="coiled-coil region" evidence="1">
    <location>
        <begin position="141"/>
        <end position="175"/>
    </location>
</feature>
<dbReference type="OrthoDB" id="5292059at2"/>
<dbReference type="RefSeq" id="WP_061835809.1">
    <property type="nucleotide sequence ID" value="NZ_LUKE01000003.1"/>
</dbReference>
<feature type="region of interest" description="Disordered" evidence="2">
    <location>
        <begin position="1"/>
        <end position="24"/>
    </location>
</feature>
<dbReference type="InterPro" id="IPR001387">
    <property type="entry name" value="Cro/C1-type_HTH"/>
</dbReference>
<keyword evidence="3" id="KW-1133">Transmembrane helix</keyword>
<gene>
    <name evidence="4" type="ORF">AZI86_13955</name>
</gene>
<dbReference type="CDD" id="cd00093">
    <property type="entry name" value="HTH_XRE"/>
    <property type="match status" value="1"/>
</dbReference>
<keyword evidence="5" id="KW-1185">Reference proteome</keyword>
<feature type="transmembrane region" description="Helical" evidence="3">
    <location>
        <begin position="171"/>
        <end position="193"/>
    </location>
</feature>
<comment type="caution">
    <text evidence="4">The sequence shown here is derived from an EMBL/GenBank/DDBJ whole genome shotgun (WGS) entry which is preliminary data.</text>
</comment>
<dbReference type="InterPro" id="IPR010982">
    <property type="entry name" value="Lambda_DNA-bd_dom_sf"/>
</dbReference>
<keyword evidence="1" id="KW-0175">Coiled coil</keyword>
<reference evidence="4 5" key="1">
    <citation type="submission" date="2016-03" db="EMBL/GenBank/DDBJ databases">
        <authorList>
            <person name="Ploux O."/>
        </authorList>
    </citation>
    <scope>NUCLEOTIDE SEQUENCE [LARGE SCALE GENOMIC DNA]</scope>
    <source>
        <strain evidence="4 5">R0</strain>
    </source>
</reference>
<proteinExistence type="predicted"/>
<dbReference type="Gene3D" id="1.10.260.40">
    <property type="entry name" value="lambda repressor-like DNA-binding domains"/>
    <property type="match status" value="1"/>
</dbReference>